<dbReference type="Proteomes" id="UP000315700">
    <property type="component" value="Chromosome"/>
</dbReference>
<name>A0A517SBF6_9PLAN</name>
<sequence length="126" mass="13251">MSAKLPFSRRTRNGALWIELVLLAPVAGLLLLGVVEVRHALNIEARLASAADRVAGAGESRAEVIASERAAISAALQVPVAEIRVDTSIGSPRSRVTICVPYARTGSLLASFWPKAIAAGTSHRTL</sequence>
<reference evidence="1 2" key="1">
    <citation type="submission" date="2019-02" db="EMBL/GenBank/DDBJ databases">
        <title>Deep-cultivation of Planctomycetes and their phenomic and genomic characterization uncovers novel biology.</title>
        <authorList>
            <person name="Wiegand S."/>
            <person name="Jogler M."/>
            <person name="Boedeker C."/>
            <person name="Pinto D."/>
            <person name="Vollmers J."/>
            <person name="Rivas-Marin E."/>
            <person name="Kohn T."/>
            <person name="Peeters S.H."/>
            <person name="Heuer A."/>
            <person name="Rast P."/>
            <person name="Oberbeckmann S."/>
            <person name="Bunk B."/>
            <person name="Jeske O."/>
            <person name="Meyerdierks A."/>
            <person name="Storesund J.E."/>
            <person name="Kallscheuer N."/>
            <person name="Luecker S."/>
            <person name="Lage O.M."/>
            <person name="Pohl T."/>
            <person name="Merkel B.J."/>
            <person name="Hornburger P."/>
            <person name="Mueller R.-W."/>
            <person name="Bruemmer F."/>
            <person name="Labrenz M."/>
            <person name="Spormann A.M."/>
            <person name="Op den Camp H."/>
            <person name="Overmann J."/>
            <person name="Amann R."/>
            <person name="Jetten M.S.M."/>
            <person name="Mascher T."/>
            <person name="Medema M.H."/>
            <person name="Devos D.P."/>
            <person name="Kaster A.-K."/>
            <person name="Ovreas L."/>
            <person name="Rohde M."/>
            <person name="Galperin M.Y."/>
            <person name="Jogler C."/>
        </authorList>
    </citation>
    <scope>NUCLEOTIDE SEQUENCE [LARGE SCALE GENOMIC DNA]</scope>
    <source>
        <strain evidence="1 2">Pan44</strain>
    </source>
</reference>
<dbReference type="EMBL" id="CP036271">
    <property type="protein sequence ID" value="QDT53455.1"/>
    <property type="molecule type" value="Genomic_DNA"/>
</dbReference>
<evidence type="ECO:0008006" key="3">
    <source>
        <dbReference type="Google" id="ProtNLM"/>
    </source>
</evidence>
<protein>
    <recommendedName>
        <fullName evidence="3">TadE-like protein</fullName>
    </recommendedName>
</protein>
<dbReference type="InParanoid" id="A0A517SBF6"/>
<keyword evidence="2" id="KW-1185">Reference proteome</keyword>
<accession>A0A517SBF6</accession>
<gene>
    <name evidence="1" type="ORF">Pan44_14720</name>
</gene>
<dbReference type="RefSeq" id="WP_145028686.1">
    <property type="nucleotide sequence ID" value="NZ_CP036271.1"/>
</dbReference>
<evidence type="ECO:0000313" key="1">
    <source>
        <dbReference type="EMBL" id="QDT53455.1"/>
    </source>
</evidence>
<dbReference type="KEGG" id="ccos:Pan44_14720"/>
<dbReference type="AlphaFoldDB" id="A0A517SBF6"/>
<evidence type="ECO:0000313" key="2">
    <source>
        <dbReference type="Proteomes" id="UP000315700"/>
    </source>
</evidence>
<proteinExistence type="predicted"/>
<organism evidence="1 2">
    <name type="scientific">Caulifigura coniformis</name>
    <dbReference type="NCBI Taxonomy" id="2527983"/>
    <lineage>
        <taxon>Bacteria</taxon>
        <taxon>Pseudomonadati</taxon>
        <taxon>Planctomycetota</taxon>
        <taxon>Planctomycetia</taxon>
        <taxon>Planctomycetales</taxon>
        <taxon>Planctomycetaceae</taxon>
        <taxon>Caulifigura</taxon>
    </lineage>
</organism>